<evidence type="ECO:0000313" key="4">
    <source>
        <dbReference type="Proteomes" id="UP000796880"/>
    </source>
</evidence>
<feature type="compositionally biased region" description="Polar residues" evidence="1">
    <location>
        <begin position="278"/>
        <end position="297"/>
    </location>
</feature>
<gene>
    <name evidence="3" type="ORF">FNV43_RR03722</name>
</gene>
<feature type="compositionally biased region" description="Polar residues" evidence="1">
    <location>
        <begin position="160"/>
        <end position="174"/>
    </location>
</feature>
<dbReference type="OrthoDB" id="753279at2759"/>
<accession>A0A8K0HIH0</accession>
<feature type="region of interest" description="Disordered" evidence="1">
    <location>
        <begin position="505"/>
        <end position="530"/>
    </location>
</feature>
<feature type="region of interest" description="Disordered" evidence="1">
    <location>
        <begin position="62"/>
        <end position="180"/>
    </location>
</feature>
<dbReference type="InterPro" id="IPR009060">
    <property type="entry name" value="UBA-like_sf"/>
</dbReference>
<sequence length="756" mass="79548">MSSGVGGSRVSIPSNVRKTIQDIREITGKQHSDDEIYSVLRECSMDPNETAQKLLYLDTFHEVKRRRDRRKESLNSKVSEESRSATGSQRRVGRGGGQGNYASDVVGGKNSARRENGANHIADRGSISSSFPVSQKRKNNAAPQVTKASAGIPNGRTKLPNGSSEGYASKSSVAPESFSAADVNEVGAKAPQPAVIATSTPSFGSLEAEQGKSQSKPDQLSTSTTPAPVSGVYTSASDSISARSLSESAVDATTVVDAVGSQWIAAEPNDIHGNKTVSNAINLGSSTNRKTIPGTENSMHRQKTPSKSRASEREQISEISESLPSPTHEVVSSEIETIAVEVPESGVANGQHVTFPNHFQVPEALKTGLTFGSFESSFAPKGEAENTGVDNLGAAESSQDGGEPAKESSSSNQNVSSTVQGDYPHYSRSLPHMLENLQPSEGNISSSIDSKDEQSNEEMQLPPQAPQNPAVLNGPNYGLGILSHMVGNQLVQLEGHEAPAHETRVPNFASGNSQNLSSANQTPSAPSSIAVSPQSVPVFRQTYPPNFFPYGQYLSPIYMPPPIHQFLSHNGFPPQPSSGNIFLSPAAAAAAGVKFSLPQFKPGTNAGNPTHIGIQSGGSFLTAPIGYAPGTTVTSGSSMGNEDLVASQLKENQIYTTGQLTEGSAVWIHAPGQDMSNLQVSSLYNLPPQGQHVTFSPGQAGHGAFPGIYPSGHTMTAPSTLLQQSQAMAGAIESIGPPSSAYQQPQHAQINWNTSF</sequence>
<protein>
    <recommendedName>
        <fullName evidence="2">GBF-interacting protein 1 N-terminal domain-containing protein</fullName>
    </recommendedName>
</protein>
<dbReference type="PANTHER" id="PTHR46775">
    <property type="entry name" value="FLOCCULATION PROTEIN (DUF1296)"/>
    <property type="match status" value="1"/>
</dbReference>
<dbReference type="Pfam" id="PF06972">
    <property type="entry name" value="GIP1_N"/>
    <property type="match status" value="1"/>
</dbReference>
<feature type="compositionally biased region" description="Basic and acidic residues" evidence="1">
    <location>
        <begin position="112"/>
        <end position="123"/>
    </location>
</feature>
<dbReference type="SUPFAM" id="SSF46934">
    <property type="entry name" value="UBA-like"/>
    <property type="match status" value="1"/>
</dbReference>
<feature type="domain" description="GBF-interacting protein 1 N-terminal" evidence="2">
    <location>
        <begin position="12"/>
        <end position="72"/>
    </location>
</feature>
<feature type="compositionally biased region" description="Polar residues" evidence="1">
    <location>
        <begin position="509"/>
        <end position="530"/>
    </location>
</feature>
<feature type="region of interest" description="Disordered" evidence="1">
    <location>
        <begin position="278"/>
        <end position="329"/>
    </location>
</feature>
<feature type="compositionally biased region" description="Basic and acidic residues" evidence="1">
    <location>
        <begin position="70"/>
        <end position="83"/>
    </location>
</feature>
<feature type="region of interest" description="Disordered" evidence="1">
    <location>
        <begin position="192"/>
        <end position="240"/>
    </location>
</feature>
<dbReference type="PANTHER" id="PTHR46775:SF2">
    <property type="entry name" value="GBF-INTERACTING PROTEIN 1-LIKE"/>
    <property type="match status" value="1"/>
</dbReference>
<evidence type="ECO:0000256" key="1">
    <source>
        <dbReference type="SAM" id="MobiDB-lite"/>
    </source>
</evidence>
<proteinExistence type="predicted"/>
<feature type="compositionally biased region" description="Polar residues" evidence="1">
    <location>
        <begin position="211"/>
        <end position="227"/>
    </location>
</feature>
<evidence type="ECO:0000313" key="3">
    <source>
        <dbReference type="EMBL" id="KAF3453282.1"/>
    </source>
</evidence>
<feature type="compositionally biased region" description="Polar residues" evidence="1">
    <location>
        <begin position="437"/>
        <end position="448"/>
    </location>
</feature>
<feature type="region of interest" description="Disordered" evidence="1">
    <location>
        <begin position="381"/>
        <end position="472"/>
    </location>
</feature>
<dbReference type="GO" id="GO:0051082">
    <property type="term" value="F:unfolded protein binding"/>
    <property type="evidence" value="ECO:0007669"/>
    <property type="project" value="TreeGrafter"/>
</dbReference>
<reference evidence="3" key="1">
    <citation type="submission" date="2020-03" db="EMBL/GenBank/DDBJ databases">
        <title>A high-quality chromosome-level genome assembly of a woody plant with both climbing and erect habits, Rhamnella rubrinervis.</title>
        <authorList>
            <person name="Lu Z."/>
            <person name="Yang Y."/>
            <person name="Zhu X."/>
            <person name="Sun Y."/>
        </authorList>
    </citation>
    <scope>NUCLEOTIDE SEQUENCE</scope>
    <source>
        <strain evidence="3">BYM</strain>
        <tissue evidence="3">Leaf</tissue>
    </source>
</reference>
<dbReference type="InterPro" id="IPR044277">
    <property type="entry name" value="GIP1"/>
</dbReference>
<name>A0A8K0HIH0_9ROSA</name>
<dbReference type="AlphaFoldDB" id="A0A8K0HIH0"/>
<comment type="caution">
    <text evidence="3">The sequence shown here is derived from an EMBL/GenBank/DDBJ whole genome shotgun (WGS) entry which is preliminary data.</text>
</comment>
<feature type="compositionally biased region" description="Low complexity" evidence="1">
    <location>
        <begin position="408"/>
        <end position="420"/>
    </location>
</feature>
<dbReference type="Proteomes" id="UP000796880">
    <property type="component" value="Unassembled WGS sequence"/>
</dbReference>
<organism evidence="3 4">
    <name type="scientific">Rhamnella rubrinervis</name>
    <dbReference type="NCBI Taxonomy" id="2594499"/>
    <lineage>
        <taxon>Eukaryota</taxon>
        <taxon>Viridiplantae</taxon>
        <taxon>Streptophyta</taxon>
        <taxon>Embryophyta</taxon>
        <taxon>Tracheophyta</taxon>
        <taxon>Spermatophyta</taxon>
        <taxon>Magnoliopsida</taxon>
        <taxon>eudicotyledons</taxon>
        <taxon>Gunneridae</taxon>
        <taxon>Pentapetalae</taxon>
        <taxon>rosids</taxon>
        <taxon>fabids</taxon>
        <taxon>Rosales</taxon>
        <taxon>Rhamnaceae</taxon>
        <taxon>rhamnoid group</taxon>
        <taxon>Rhamneae</taxon>
        <taxon>Rhamnella</taxon>
    </lineage>
</organism>
<dbReference type="EMBL" id="VOIH02000002">
    <property type="protein sequence ID" value="KAF3453282.1"/>
    <property type="molecule type" value="Genomic_DNA"/>
</dbReference>
<keyword evidence="4" id="KW-1185">Reference proteome</keyword>
<dbReference type="InterPro" id="IPR009719">
    <property type="entry name" value="GIP1_N"/>
</dbReference>
<dbReference type="GO" id="GO:0005634">
    <property type="term" value="C:nucleus"/>
    <property type="evidence" value="ECO:0007669"/>
    <property type="project" value="TreeGrafter"/>
</dbReference>
<evidence type="ECO:0000259" key="2">
    <source>
        <dbReference type="Pfam" id="PF06972"/>
    </source>
</evidence>